<feature type="compositionally biased region" description="Polar residues" evidence="4">
    <location>
        <begin position="205"/>
        <end position="214"/>
    </location>
</feature>
<dbReference type="Pfam" id="PF00041">
    <property type="entry name" value="fn3"/>
    <property type="match status" value="1"/>
</dbReference>
<evidence type="ECO:0000256" key="2">
    <source>
        <dbReference type="ARBA" id="ARBA00047899"/>
    </source>
</evidence>
<feature type="compositionally biased region" description="Basic and acidic residues" evidence="4">
    <location>
        <begin position="215"/>
        <end position="225"/>
    </location>
</feature>
<dbReference type="SUPFAM" id="SSF49265">
    <property type="entry name" value="Fibronectin type III"/>
    <property type="match status" value="1"/>
</dbReference>
<feature type="compositionally biased region" description="Acidic residues" evidence="4">
    <location>
        <begin position="1045"/>
        <end position="1054"/>
    </location>
</feature>
<dbReference type="InterPro" id="IPR003961">
    <property type="entry name" value="FN3_dom"/>
</dbReference>
<dbReference type="InterPro" id="IPR050839">
    <property type="entry name" value="Rho-assoc_Ser/Thr_Kinase"/>
</dbReference>
<dbReference type="GO" id="GO:0004674">
    <property type="term" value="F:protein serine/threonine kinase activity"/>
    <property type="evidence" value="ECO:0007669"/>
    <property type="project" value="UniProtKB-EC"/>
</dbReference>
<protein>
    <recommendedName>
        <fullName evidence="6">Fibronectin type-III domain-containing protein</fullName>
    </recommendedName>
</protein>
<evidence type="ECO:0000259" key="6">
    <source>
        <dbReference type="PROSITE" id="PS50853"/>
    </source>
</evidence>
<dbReference type="Gene3D" id="2.60.40.10">
    <property type="entry name" value="Immunoglobulins"/>
    <property type="match status" value="1"/>
</dbReference>
<dbReference type="SMART" id="SM00060">
    <property type="entry name" value="FN3"/>
    <property type="match status" value="1"/>
</dbReference>
<feature type="compositionally biased region" description="Basic and acidic residues" evidence="4">
    <location>
        <begin position="914"/>
        <end position="933"/>
    </location>
</feature>
<evidence type="ECO:0000256" key="1">
    <source>
        <dbReference type="ARBA" id="ARBA00022553"/>
    </source>
</evidence>
<evidence type="ECO:0000256" key="3">
    <source>
        <dbReference type="ARBA" id="ARBA00048679"/>
    </source>
</evidence>
<dbReference type="CDD" id="cd00063">
    <property type="entry name" value="FN3"/>
    <property type="match status" value="1"/>
</dbReference>
<sequence>MSWGLSTLIALVLSLIGFWWLFSSPQSTYHKAFYALVCALAILVDPHSLVQLMYRYPPDYITFADFRPHVFLTQHFTMVMTLGAVVWLLHRSWQTLWKPVPDLINILGVDVPESPDVCLAGIRADAATLSWSRPASNRPVQKYSIQVNGVHVGDSPGNEIAITVTGLKPNHFYNIRVVAVGPNNFQAGSPVIRLRTFGKDGKPNLGSSRLPTSFSEHDIPRIQHEEDSDDPDGPKQSIPSVEAAPVLDGSSAVRDMNPTVSGQRRNTVNRRHSPSVASMDQPPIRPPLPDGPELSLDELNRKFEAIRRETEDTLSLYAKDESDFLQQEDELKKEKERKRQCLKEKEEQTTQLKSLVRTTMEQMRAAEKERSKREQQLKDKDAKKNKVRDNIAKMEAEIERMKEERDNFESQKGALKDKRDRDVAALDEANMELQKSCAELEAELKDKGKQLQDLKEAREHLAGADDEQWKEHDALIKRDWEAKRRDLHEQLVAETKKGHQLDQHIRVLTEQLSIQHQSGLAYYGQAEAPQPPPPSDFDPAPTVQSKRLSHNSNSLSPPSQYAAVDSQYQSMGFDPGNGFPPALFMGVLNRQTEAEMRATSGPLSPTAHTLLPSGIFDETEVLDSRSTDSPYLPESVTAGEDDPQSPSSSSRSFSALSSPRDSSHNLSFPQYADTNDMRSAQLHSSPTAPPATGHRFTSLLSTFQRNRTPKWSEDDGGPPIGTLKPGQSQSFPRGTDENDFLPGSRRRLSFSWMNRNSADAHGVSGNFGPGSKTSSRLLPGFASSSSVFFADRDHHDSRPASIASSDLPRPSTDSGSIWGAPGDSIGPAKNRLWSPGDARWASRNVSRHASRHGSPSALTTTLASADDEILDEDDLLNPQTSPSQVGVIGSRPPGVSRAIGPRLNPTAPTFMGNGKDKERTRDRSKDVKGKGKEPVTPSLELPMHSDDSPSDSRMSRDTFSVHTQTSVSESHESLPLDTTISNTPSDINSAAAENVVRKLFRKGSSSKFSLSNRLGKDSSLFKKGPGSTANSDKNMSVDHRSSFGDLDDLGEDVSQDGRFVESAAHSPSLGPTKSKDGKDRGMTSWRFGMKKKGKEKESLEIERPSLEEE</sequence>
<proteinExistence type="predicted"/>
<feature type="region of interest" description="Disordered" evidence="4">
    <location>
        <begin position="707"/>
        <end position="742"/>
    </location>
</feature>
<dbReference type="InterPro" id="IPR013783">
    <property type="entry name" value="Ig-like_fold"/>
</dbReference>
<dbReference type="Proteomes" id="UP000813444">
    <property type="component" value="Unassembled WGS sequence"/>
</dbReference>
<dbReference type="GO" id="GO:0005856">
    <property type="term" value="C:cytoskeleton"/>
    <property type="evidence" value="ECO:0007669"/>
    <property type="project" value="TreeGrafter"/>
</dbReference>
<organism evidence="7 8">
    <name type="scientific">Stachybotrys elegans</name>
    <dbReference type="NCBI Taxonomy" id="80388"/>
    <lineage>
        <taxon>Eukaryota</taxon>
        <taxon>Fungi</taxon>
        <taxon>Dikarya</taxon>
        <taxon>Ascomycota</taxon>
        <taxon>Pezizomycotina</taxon>
        <taxon>Sordariomycetes</taxon>
        <taxon>Hypocreomycetidae</taxon>
        <taxon>Hypocreales</taxon>
        <taxon>Stachybotryaceae</taxon>
        <taxon>Stachybotrys</taxon>
    </lineage>
</organism>
<feature type="compositionally biased region" description="Polar residues" evidence="4">
    <location>
        <begin position="976"/>
        <end position="988"/>
    </location>
</feature>
<feature type="region of interest" description="Disordered" evidence="4">
    <location>
        <begin position="623"/>
        <end position="671"/>
    </location>
</feature>
<feature type="transmembrane region" description="Helical" evidence="5">
    <location>
        <begin position="6"/>
        <end position="22"/>
    </location>
</feature>
<feature type="compositionally biased region" description="Polar residues" evidence="4">
    <location>
        <begin position="958"/>
        <end position="968"/>
    </location>
</feature>
<dbReference type="AlphaFoldDB" id="A0A8K0SX43"/>
<feature type="transmembrane region" description="Helical" evidence="5">
    <location>
        <begin position="34"/>
        <end position="54"/>
    </location>
</feature>
<keyword evidence="5" id="KW-1133">Transmembrane helix</keyword>
<evidence type="ECO:0000256" key="5">
    <source>
        <dbReference type="SAM" id="Phobius"/>
    </source>
</evidence>
<keyword evidence="1" id="KW-0597">Phosphoprotein</keyword>
<feature type="region of interest" description="Disordered" evidence="4">
    <location>
        <begin position="796"/>
        <end position="835"/>
    </location>
</feature>
<feature type="region of interest" description="Disordered" evidence="4">
    <location>
        <begin position="873"/>
        <end position="988"/>
    </location>
</feature>
<feature type="compositionally biased region" description="Basic and acidic residues" evidence="4">
    <location>
        <begin position="364"/>
        <end position="389"/>
    </location>
</feature>
<keyword evidence="5" id="KW-0472">Membrane</keyword>
<keyword evidence="5" id="KW-0812">Transmembrane</keyword>
<feature type="compositionally biased region" description="Basic and acidic residues" evidence="4">
    <location>
        <begin position="1094"/>
        <end position="1109"/>
    </location>
</feature>
<reference evidence="7" key="1">
    <citation type="journal article" date="2021" name="Nat. Commun.">
        <title>Genetic determinants of endophytism in the Arabidopsis root mycobiome.</title>
        <authorList>
            <person name="Mesny F."/>
            <person name="Miyauchi S."/>
            <person name="Thiergart T."/>
            <person name="Pickel B."/>
            <person name="Atanasova L."/>
            <person name="Karlsson M."/>
            <person name="Huettel B."/>
            <person name="Barry K.W."/>
            <person name="Haridas S."/>
            <person name="Chen C."/>
            <person name="Bauer D."/>
            <person name="Andreopoulos W."/>
            <person name="Pangilinan J."/>
            <person name="LaButti K."/>
            <person name="Riley R."/>
            <person name="Lipzen A."/>
            <person name="Clum A."/>
            <person name="Drula E."/>
            <person name="Henrissat B."/>
            <person name="Kohler A."/>
            <person name="Grigoriev I.V."/>
            <person name="Martin F.M."/>
            <person name="Hacquard S."/>
        </authorList>
    </citation>
    <scope>NUCLEOTIDE SEQUENCE</scope>
    <source>
        <strain evidence="7">MPI-CAGE-CH-0235</strain>
    </source>
</reference>
<comment type="caution">
    <text evidence="7">The sequence shown here is derived from an EMBL/GenBank/DDBJ whole genome shotgun (WGS) entry which is preliminary data.</text>
</comment>
<evidence type="ECO:0000256" key="4">
    <source>
        <dbReference type="SAM" id="MobiDB-lite"/>
    </source>
</evidence>
<dbReference type="InterPro" id="IPR036116">
    <property type="entry name" value="FN3_sf"/>
</dbReference>
<accession>A0A8K0SX43</accession>
<keyword evidence="8" id="KW-1185">Reference proteome</keyword>
<gene>
    <name evidence="7" type="ORF">B0I35DRAFT_451052</name>
</gene>
<name>A0A8K0SX43_9HYPO</name>
<dbReference type="PANTHER" id="PTHR22988">
    <property type="entry name" value="MYOTONIC DYSTROPHY S/T KINASE-RELATED"/>
    <property type="match status" value="1"/>
</dbReference>
<feature type="compositionally biased region" description="Low complexity" evidence="4">
    <location>
        <begin position="550"/>
        <end position="559"/>
    </location>
</feature>
<feature type="region of interest" description="Disordered" evidence="4">
    <location>
        <begin position="402"/>
        <end position="421"/>
    </location>
</feature>
<feature type="region of interest" description="Disordered" evidence="4">
    <location>
        <begin position="1006"/>
        <end position="1109"/>
    </location>
</feature>
<feature type="transmembrane region" description="Helical" evidence="5">
    <location>
        <begin position="66"/>
        <end position="89"/>
    </location>
</feature>
<feature type="region of interest" description="Disordered" evidence="4">
    <location>
        <begin position="524"/>
        <end position="560"/>
    </location>
</feature>
<comment type="catalytic activity">
    <reaction evidence="2">
        <text>L-threonyl-[protein] + ATP = O-phospho-L-threonyl-[protein] + ADP + H(+)</text>
        <dbReference type="Rhea" id="RHEA:46608"/>
        <dbReference type="Rhea" id="RHEA-COMP:11060"/>
        <dbReference type="Rhea" id="RHEA-COMP:11605"/>
        <dbReference type="ChEBI" id="CHEBI:15378"/>
        <dbReference type="ChEBI" id="CHEBI:30013"/>
        <dbReference type="ChEBI" id="CHEBI:30616"/>
        <dbReference type="ChEBI" id="CHEBI:61977"/>
        <dbReference type="ChEBI" id="CHEBI:456216"/>
        <dbReference type="EC" id="2.7.11.1"/>
    </reaction>
</comment>
<feature type="compositionally biased region" description="Low complexity" evidence="4">
    <location>
        <begin position="644"/>
        <end position="660"/>
    </location>
</feature>
<evidence type="ECO:0000313" key="7">
    <source>
        <dbReference type="EMBL" id="KAH7320158.1"/>
    </source>
</evidence>
<evidence type="ECO:0000313" key="8">
    <source>
        <dbReference type="Proteomes" id="UP000813444"/>
    </source>
</evidence>
<dbReference type="OrthoDB" id="5572782at2759"/>
<dbReference type="PROSITE" id="PS50853">
    <property type="entry name" value="FN3"/>
    <property type="match status" value="1"/>
</dbReference>
<feature type="region of interest" description="Disordered" evidence="4">
    <location>
        <begin position="196"/>
        <end position="295"/>
    </location>
</feature>
<dbReference type="GO" id="GO:0005737">
    <property type="term" value="C:cytoplasm"/>
    <property type="evidence" value="ECO:0007669"/>
    <property type="project" value="TreeGrafter"/>
</dbReference>
<dbReference type="PANTHER" id="PTHR22988:SF71">
    <property type="entry name" value="CITRON RHO-INTERACTING KINASE"/>
    <property type="match status" value="1"/>
</dbReference>
<dbReference type="EMBL" id="JAGPNK010000006">
    <property type="protein sequence ID" value="KAH7320158.1"/>
    <property type="molecule type" value="Genomic_DNA"/>
</dbReference>
<comment type="catalytic activity">
    <reaction evidence="3">
        <text>L-seryl-[protein] + ATP = O-phospho-L-seryl-[protein] + ADP + H(+)</text>
        <dbReference type="Rhea" id="RHEA:17989"/>
        <dbReference type="Rhea" id="RHEA-COMP:9863"/>
        <dbReference type="Rhea" id="RHEA-COMP:11604"/>
        <dbReference type="ChEBI" id="CHEBI:15378"/>
        <dbReference type="ChEBI" id="CHEBI:29999"/>
        <dbReference type="ChEBI" id="CHEBI:30616"/>
        <dbReference type="ChEBI" id="CHEBI:83421"/>
        <dbReference type="ChEBI" id="CHEBI:456216"/>
        <dbReference type="EC" id="2.7.11.1"/>
    </reaction>
</comment>
<feature type="region of interest" description="Disordered" evidence="4">
    <location>
        <begin position="361"/>
        <end position="389"/>
    </location>
</feature>
<dbReference type="GO" id="GO:0031032">
    <property type="term" value="P:actomyosin structure organization"/>
    <property type="evidence" value="ECO:0007669"/>
    <property type="project" value="TreeGrafter"/>
</dbReference>
<feature type="domain" description="Fibronectin type-III" evidence="6">
    <location>
        <begin position="111"/>
        <end position="199"/>
    </location>
</feature>